<accession>A0A4Q9L128</accession>
<evidence type="ECO:0000313" key="1">
    <source>
        <dbReference type="EMBL" id="TBU00685.1"/>
    </source>
</evidence>
<comment type="caution">
    <text evidence="1">The sequence shown here is derived from an EMBL/GenBank/DDBJ whole genome shotgun (WGS) entry which is preliminary data.</text>
</comment>
<name>A0A4Q9L128_9MICR</name>
<dbReference type="EMBL" id="PIXR01001606">
    <property type="protein sequence ID" value="TBU00685.1"/>
    <property type="molecule type" value="Genomic_DNA"/>
</dbReference>
<dbReference type="AlphaFoldDB" id="A0A4Q9L128"/>
<protein>
    <submittedName>
        <fullName evidence="1">Uncharacterized protein</fullName>
    </submittedName>
</protein>
<gene>
    <name evidence="1" type="ORF">CWI39_1606p0010</name>
</gene>
<organism evidence="1 2">
    <name type="scientific">Hamiltosporidium magnivora</name>
    <dbReference type="NCBI Taxonomy" id="148818"/>
    <lineage>
        <taxon>Eukaryota</taxon>
        <taxon>Fungi</taxon>
        <taxon>Fungi incertae sedis</taxon>
        <taxon>Microsporidia</taxon>
        <taxon>Dubosqiidae</taxon>
        <taxon>Hamiltosporidium</taxon>
    </lineage>
</organism>
<evidence type="ECO:0000313" key="2">
    <source>
        <dbReference type="Proteomes" id="UP000293045"/>
    </source>
</evidence>
<reference evidence="1 2" key="1">
    <citation type="submission" date="2017-12" db="EMBL/GenBank/DDBJ databases">
        <authorList>
            <person name="Pombert J.-F."/>
            <person name="Haag K.L."/>
            <person name="Ebert D."/>
        </authorList>
    </citation>
    <scope>NUCLEOTIDE SEQUENCE [LARGE SCALE GENOMIC DNA]</scope>
    <source>
        <strain evidence="1">IL-BN-2</strain>
    </source>
</reference>
<dbReference type="Proteomes" id="UP000293045">
    <property type="component" value="Unassembled WGS sequence"/>
</dbReference>
<proteinExistence type="predicted"/>
<dbReference type="VEuPathDB" id="MicrosporidiaDB:CWI39_1606p0010"/>
<sequence length="65" mass="7487">MLKDSNIYKYRGSDSVDSIRKILGSLSLCVIEGAETHKQLTNFKQLNNEEDSVEKENTKIFTLFF</sequence>